<evidence type="ECO:0000313" key="3">
    <source>
        <dbReference type="Proteomes" id="UP000614601"/>
    </source>
</evidence>
<feature type="compositionally biased region" description="Polar residues" evidence="1">
    <location>
        <begin position="1"/>
        <end position="17"/>
    </location>
</feature>
<reference evidence="2" key="1">
    <citation type="submission" date="2020-09" db="EMBL/GenBank/DDBJ databases">
        <authorList>
            <person name="Kikuchi T."/>
        </authorList>
    </citation>
    <scope>NUCLEOTIDE SEQUENCE</scope>
    <source>
        <strain evidence="2">SH1</strain>
    </source>
</reference>
<evidence type="ECO:0000256" key="1">
    <source>
        <dbReference type="SAM" id="MobiDB-lite"/>
    </source>
</evidence>
<proteinExistence type="predicted"/>
<organism evidence="2 3">
    <name type="scientific">Bursaphelenchus okinawaensis</name>
    <dbReference type="NCBI Taxonomy" id="465554"/>
    <lineage>
        <taxon>Eukaryota</taxon>
        <taxon>Metazoa</taxon>
        <taxon>Ecdysozoa</taxon>
        <taxon>Nematoda</taxon>
        <taxon>Chromadorea</taxon>
        <taxon>Rhabditida</taxon>
        <taxon>Tylenchina</taxon>
        <taxon>Tylenchomorpha</taxon>
        <taxon>Aphelenchoidea</taxon>
        <taxon>Aphelenchoididae</taxon>
        <taxon>Bursaphelenchus</taxon>
    </lineage>
</organism>
<evidence type="ECO:0000313" key="2">
    <source>
        <dbReference type="EMBL" id="CAD5218336.1"/>
    </source>
</evidence>
<protein>
    <submittedName>
        <fullName evidence="2">Uncharacterized protein</fullName>
    </submittedName>
</protein>
<dbReference type="AlphaFoldDB" id="A0A811KST5"/>
<comment type="caution">
    <text evidence="2">The sequence shown here is derived from an EMBL/GenBank/DDBJ whole genome shotgun (WGS) entry which is preliminary data.</text>
</comment>
<dbReference type="Proteomes" id="UP000783686">
    <property type="component" value="Unassembled WGS sequence"/>
</dbReference>
<sequence length="162" mass="18621">MYFSAPSQHQPSPNQPLRSHRPIFETPHDGLYEAPHKIISDIDPLRLNPPPEFVNHLNPPLVNTNQFNPPLATNQFNPPIMNTNPLNQPLTNNMNPPPMDVNRHNPSPMNTNHQNQPMNNIGPLRDAPAFMEKADLPPRILQPPVELPYPQQLRFNLRKRKR</sequence>
<dbReference type="EMBL" id="CAJFDH010000004">
    <property type="protein sequence ID" value="CAD5218336.1"/>
    <property type="molecule type" value="Genomic_DNA"/>
</dbReference>
<keyword evidence="3" id="KW-1185">Reference proteome</keyword>
<feature type="region of interest" description="Disordered" evidence="1">
    <location>
        <begin position="1"/>
        <end position="27"/>
    </location>
</feature>
<dbReference type="EMBL" id="CAJFCW020000004">
    <property type="protein sequence ID" value="CAG9110073.1"/>
    <property type="molecule type" value="Genomic_DNA"/>
</dbReference>
<gene>
    <name evidence="2" type="ORF">BOKJ2_LOCUS7546</name>
</gene>
<accession>A0A811KST5</accession>
<dbReference type="Proteomes" id="UP000614601">
    <property type="component" value="Unassembled WGS sequence"/>
</dbReference>
<name>A0A811KST5_9BILA</name>